<dbReference type="EMBL" id="JAGDYL010000005">
    <property type="protein sequence ID" value="MBO1804396.1"/>
    <property type="molecule type" value="Genomic_DNA"/>
</dbReference>
<evidence type="ECO:0000256" key="1">
    <source>
        <dbReference type="SAM" id="MobiDB-lite"/>
    </source>
</evidence>
<proteinExistence type="predicted"/>
<comment type="caution">
    <text evidence="2">The sequence shown here is derived from an EMBL/GenBank/DDBJ whole genome shotgun (WGS) entry which is preliminary data.</text>
</comment>
<name>A0A939RY16_9MICO</name>
<accession>A0A939RY16</accession>
<evidence type="ECO:0000313" key="2">
    <source>
        <dbReference type="EMBL" id="MBO1804396.1"/>
    </source>
</evidence>
<dbReference type="PIRSF" id="PIRSF001439">
    <property type="entry name" value="CryM"/>
    <property type="match status" value="1"/>
</dbReference>
<dbReference type="SUPFAM" id="SSF51735">
    <property type="entry name" value="NAD(P)-binding Rossmann-fold domains"/>
    <property type="match status" value="1"/>
</dbReference>
<dbReference type="RefSeq" id="WP_208044889.1">
    <property type="nucleotide sequence ID" value="NZ_JAGDYL010000005.1"/>
</dbReference>
<feature type="region of interest" description="Disordered" evidence="1">
    <location>
        <begin position="367"/>
        <end position="392"/>
    </location>
</feature>
<dbReference type="GO" id="GO:0008473">
    <property type="term" value="F:ornithine cyclodeaminase activity"/>
    <property type="evidence" value="ECO:0007669"/>
    <property type="project" value="UniProtKB-EC"/>
</dbReference>
<keyword evidence="3" id="KW-1185">Reference proteome</keyword>
<keyword evidence="2" id="KW-0456">Lyase</keyword>
<dbReference type="InterPro" id="IPR023401">
    <property type="entry name" value="ODC_N"/>
</dbReference>
<organism evidence="2 3">
    <name type="scientific">Leucobacter ruminantium</name>
    <dbReference type="NCBI Taxonomy" id="1289170"/>
    <lineage>
        <taxon>Bacteria</taxon>
        <taxon>Bacillati</taxon>
        <taxon>Actinomycetota</taxon>
        <taxon>Actinomycetes</taxon>
        <taxon>Micrococcales</taxon>
        <taxon>Microbacteriaceae</taxon>
        <taxon>Leucobacter</taxon>
    </lineage>
</organism>
<dbReference type="Pfam" id="PF02423">
    <property type="entry name" value="OCD_Mu_crystall"/>
    <property type="match status" value="1"/>
</dbReference>
<gene>
    <name evidence="2" type="ORF">J4H91_03575</name>
</gene>
<dbReference type="AlphaFoldDB" id="A0A939RY16"/>
<reference evidence="2" key="1">
    <citation type="submission" date="2021-03" db="EMBL/GenBank/DDBJ databases">
        <title>Leucobacter chromiisoli sp. nov., isolated from chromium-containing soil of chemical plant.</title>
        <authorList>
            <person name="Xu Z."/>
        </authorList>
    </citation>
    <scope>NUCLEOTIDE SEQUENCE</scope>
    <source>
        <strain evidence="2">A2</strain>
    </source>
</reference>
<dbReference type="InterPro" id="IPR036291">
    <property type="entry name" value="NAD(P)-bd_dom_sf"/>
</dbReference>
<dbReference type="PANTHER" id="PTHR13812">
    <property type="entry name" value="KETIMINE REDUCTASE MU-CRYSTALLIN"/>
    <property type="match status" value="1"/>
</dbReference>
<dbReference type="EC" id="4.3.1.12" evidence="2"/>
<dbReference type="Proteomes" id="UP000664398">
    <property type="component" value="Unassembled WGS sequence"/>
</dbReference>
<evidence type="ECO:0000313" key="3">
    <source>
        <dbReference type="Proteomes" id="UP000664398"/>
    </source>
</evidence>
<sequence>MPRSPFLFLSEADMIAAGVDDAARSVDVADEVFRLLKQGDYVMGGMNHNSHGLVLIFPETSPFPNMPTAGPDRRVSAMPAYLGGRFDVCGVKWYGSNAANRERGLPRSVLTVMLNDKSTGEPLALMAANRLSSSRTAAVPAVASRYLPPRPARVLAVVGCGEINRQAVRAIMSQQPEIARVVCNNRSREKAEAFAEWLRTDYGVETSVAETARACVADADIVTVAASRTAPLRIEADWFAPDACILLSGPMQSDEKLWTESRVVYDHIPLHEAYVADARMSSDVDRAYLGQIGGYMYQLIDAGKVPPLAESEDLGTIMLEERPARPGRTVFIASGMAVFDVAWGFDLLQSAKRLGIGTPLELWGFGTEGDGEKREGSLTSDGTDADRAGAAA</sequence>
<dbReference type="PANTHER" id="PTHR13812:SF19">
    <property type="entry name" value="KETIMINE REDUCTASE MU-CRYSTALLIN"/>
    <property type="match status" value="1"/>
</dbReference>
<protein>
    <submittedName>
        <fullName evidence="2">Ornithine cyclodeaminase</fullName>
        <ecNumber evidence="2">4.3.1.12</ecNumber>
    </submittedName>
</protein>
<dbReference type="GO" id="GO:0005737">
    <property type="term" value="C:cytoplasm"/>
    <property type="evidence" value="ECO:0007669"/>
    <property type="project" value="TreeGrafter"/>
</dbReference>
<dbReference type="Gene3D" id="3.30.1780.10">
    <property type="entry name" value="ornithine cyclodeaminase, domain 1"/>
    <property type="match status" value="1"/>
</dbReference>
<dbReference type="NCBIfam" id="NF004848">
    <property type="entry name" value="PRK06199.1"/>
    <property type="match status" value="1"/>
</dbReference>
<dbReference type="Gene3D" id="3.40.50.720">
    <property type="entry name" value="NAD(P)-binding Rossmann-like Domain"/>
    <property type="match status" value="1"/>
</dbReference>
<dbReference type="InterPro" id="IPR003462">
    <property type="entry name" value="ODC_Mu_crystall"/>
</dbReference>